<evidence type="ECO:0000256" key="7">
    <source>
        <dbReference type="ARBA" id="ARBA00022475"/>
    </source>
</evidence>
<evidence type="ECO:0000256" key="19">
    <source>
        <dbReference type="HAMAP-Rule" id="MF_00719"/>
    </source>
</evidence>
<evidence type="ECO:0000256" key="1">
    <source>
        <dbReference type="ARBA" id="ARBA00001946"/>
    </source>
</evidence>
<dbReference type="EC" id="2.7.8.26" evidence="5 19"/>
<keyword evidence="13 19" id="KW-0472">Membrane</keyword>
<dbReference type="InterPro" id="IPR003805">
    <property type="entry name" value="CobS"/>
</dbReference>
<protein>
    <recommendedName>
        <fullName evidence="6 19">Adenosylcobinamide-GDP ribazoletransferase</fullName>
        <ecNumber evidence="5 19">2.7.8.26</ecNumber>
    </recommendedName>
    <alternativeName>
        <fullName evidence="16 19">Cobalamin synthase</fullName>
    </alternativeName>
    <alternativeName>
        <fullName evidence="15 19">Cobalamin-5'-phosphate synthase</fullName>
    </alternativeName>
</protein>
<dbReference type="GO" id="GO:0005886">
    <property type="term" value="C:plasma membrane"/>
    <property type="evidence" value="ECO:0007669"/>
    <property type="project" value="UniProtKB-SubCell"/>
</dbReference>
<dbReference type="PANTHER" id="PTHR34148">
    <property type="entry name" value="ADENOSYLCOBINAMIDE-GDP RIBAZOLETRANSFERASE"/>
    <property type="match status" value="1"/>
</dbReference>
<evidence type="ECO:0000256" key="3">
    <source>
        <dbReference type="ARBA" id="ARBA00004663"/>
    </source>
</evidence>
<dbReference type="GO" id="GO:0008818">
    <property type="term" value="F:cobalamin 5'-phosphate synthase activity"/>
    <property type="evidence" value="ECO:0007669"/>
    <property type="project" value="UniProtKB-UniRule"/>
</dbReference>
<evidence type="ECO:0000256" key="6">
    <source>
        <dbReference type="ARBA" id="ARBA00015850"/>
    </source>
</evidence>
<name>A0A7Z0S458_9STRE</name>
<comment type="catalytic activity">
    <reaction evidence="18 19">
        <text>alpha-ribazole 5'-phosphate + adenosylcob(III)inamide-GDP = adenosylcob(III)alamin 5'-phosphate + GMP + H(+)</text>
        <dbReference type="Rhea" id="RHEA:23560"/>
        <dbReference type="ChEBI" id="CHEBI:15378"/>
        <dbReference type="ChEBI" id="CHEBI:57918"/>
        <dbReference type="ChEBI" id="CHEBI:58115"/>
        <dbReference type="ChEBI" id="CHEBI:60487"/>
        <dbReference type="ChEBI" id="CHEBI:60493"/>
        <dbReference type="EC" id="2.7.8.26"/>
    </reaction>
</comment>
<organism evidence="21 23">
    <name type="scientific">Streptococcus danieliae</name>
    <dbReference type="NCBI Taxonomy" id="747656"/>
    <lineage>
        <taxon>Bacteria</taxon>
        <taxon>Bacillati</taxon>
        <taxon>Bacillota</taxon>
        <taxon>Bacilli</taxon>
        <taxon>Lactobacillales</taxon>
        <taxon>Streptococcaceae</taxon>
        <taxon>Streptococcus</taxon>
    </lineage>
</organism>
<dbReference type="Proteomes" id="UP000461595">
    <property type="component" value="Unassembled WGS sequence"/>
</dbReference>
<comment type="caution">
    <text evidence="21">The sequence shown here is derived from an EMBL/GenBank/DDBJ whole genome shotgun (WGS) entry which is preliminary data.</text>
</comment>
<dbReference type="PANTHER" id="PTHR34148:SF1">
    <property type="entry name" value="ADENOSYLCOBINAMIDE-GDP RIBAZOLETRANSFERASE"/>
    <property type="match status" value="1"/>
</dbReference>
<dbReference type="Pfam" id="PF02654">
    <property type="entry name" value="CobS"/>
    <property type="match status" value="1"/>
</dbReference>
<evidence type="ECO:0000256" key="8">
    <source>
        <dbReference type="ARBA" id="ARBA00022573"/>
    </source>
</evidence>
<dbReference type="OrthoDB" id="9794626at2"/>
<keyword evidence="9 19" id="KW-0808">Transferase</keyword>
<comment type="function">
    <text evidence="14 19">Joins adenosylcobinamide-GDP and alpha-ribazole to generate adenosylcobalamin (Ado-cobalamin). Also synthesizes adenosylcobalamin 5'-phosphate from adenosylcobinamide-GDP and alpha-ribazole 5'-phosphate.</text>
</comment>
<evidence type="ECO:0000313" key="21">
    <source>
        <dbReference type="EMBL" id="NYS95627.1"/>
    </source>
</evidence>
<evidence type="ECO:0000256" key="11">
    <source>
        <dbReference type="ARBA" id="ARBA00022842"/>
    </source>
</evidence>
<proteinExistence type="inferred from homology"/>
<evidence type="ECO:0000256" key="18">
    <source>
        <dbReference type="ARBA" id="ARBA00049504"/>
    </source>
</evidence>
<reference evidence="21 23" key="2">
    <citation type="submission" date="2020-07" db="EMBL/GenBank/DDBJ databases">
        <title>MOT database genomes.</title>
        <authorList>
            <person name="Joseph S."/>
            <person name="Aduse-Opoku J."/>
            <person name="Hashim A."/>
            <person name="Wade W."/>
            <person name="Curtis M."/>
        </authorList>
    </citation>
    <scope>NUCLEOTIDE SEQUENCE [LARGE SCALE GENOMIC DNA]</scope>
    <source>
        <strain evidence="21 23">STR</strain>
    </source>
</reference>
<evidence type="ECO:0000256" key="4">
    <source>
        <dbReference type="ARBA" id="ARBA00010561"/>
    </source>
</evidence>
<evidence type="ECO:0000256" key="10">
    <source>
        <dbReference type="ARBA" id="ARBA00022692"/>
    </source>
</evidence>
<dbReference type="GO" id="GO:0009236">
    <property type="term" value="P:cobalamin biosynthetic process"/>
    <property type="evidence" value="ECO:0007669"/>
    <property type="project" value="UniProtKB-UniRule"/>
</dbReference>
<evidence type="ECO:0000313" key="20">
    <source>
        <dbReference type="EMBL" id="MVX58080.1"/>
    </source>
</evidence>
<dbReference type="RefSeq" id="WP_160331914.1">
    <property type="nucleotide sequence ID" value="NZ_CATKDJ010000101.1"/>
</dbReference>
<feature type="transmembrane region" description="Helical" evidence="19">
    <location>
        <begin position="32"/>
        <end position="55"/>
    </location>
</feature>
<reference evidence="20 22" key="1">
    <citation type="submission" date="2019-12" db="EMBL/GenBank/DDBJ databases">
        <title>Microbes associate with the intestines of laboratory mice.</title>
        <authorList>
            <person name="Navarre W."/>
            <person name="Wong E."/>
        </authorList>
    </citation>
    <scope>NUCLEOTIDE SEQUENCE [LARGE SCALE GENOMIC DNA]</scope>
    <source>
        <strain evidence="20 22">NM51_B2-22</strain>
    </source>
</reference>
<feature type="transmembrane region" description="Helical" evidence="19">
    <location>
        <begin position="194"/>
        <end position="211"/>
    </location>
</feature>
<evidence type="ECO:0000313" key="22">
    <source>
        <dbReference type="Proteomes" id="UP000461595"/>
    </source>
</evidence>
<keyword evidence="12 19" id="KW-1133">Transmembrane helix</keyword>
<evidence type="ECO:0000256" key="16">
    <source>
        <dbReference type="ARBA" id="ARBA00032853"/>
    </source>
</evidence>
<keyword evidence="7 19" id="KW-1003">Cell membrane</keyword>
<comment type="cofactor">
    <cofactor evidence="1 19">
        <name>Mg(2+)</name>
        <dbReference type="ChEBI" id="CHEBI:18420"/>
    </cofactor>
</comment>
<dbReference type="EMBL" id="WSRS01000001">
    <property type="protein sequence ID" value="MVX58080.1"/>
    <property type="molecule type" value="Genomic_DNA"/>
</dbReference>
<gene>
    <name evidence="19 21" type="primary">cobS</name>
    <name evidence="20" type="ORF">E5983_00115</name>
    <name evidence="21" type="ORF">HZY94_00135</name>
</gene>
<dbReference type="UniPathway" id="UPA00148">
    <property type="reaction ID" value="UER00238"/>
</dbReference>
<dbReference type="Proteomes" id="UP000589521">
    <property type="component" value="Unassembled WGS sequence"/>
</dbReference>
<keyword evidence="8 19" id="KW-0169">Cobalamin biosynthesis</keyword>
<evidence type="ECO:0000256" key="9">
    <source>
        <dbReference type="ARBA" id="ARBA00022679"/>
    </source>
</evidence>
<dbReference type="HAMAP" id="MF_00719">
    <property type="entry name" value="CobS"/>
    <property type="match status" value="1"/>
</dbReference>
<comment type="similarity">
    <text evidence="4 19">Belongs to the CobS family.</text>
</comment>
<evidence type="ECO:0000256" key="5">
    <source>
        <dbReference type="ARBA" id="ARBA00013200"/>
    </source>
</evidence>
<feature type="transmembrane region" description="Helical" evidence="19">
    <location>
        <begin position="171"/>
        <end position="188"/>
    </location>
</feature>
<evidence type="ECO:0000256" key="13">
    <source>
        <dbReference type="ARBA" id="ARBA00023136"/>
    </source>
</evidence>
<accession>A0A7Z0S458</accession>
<dbReference type="GO" id="GO:0051073">
    <property type="term" value="F:adenosylcobinamide-GDP ribazoletransferase activity"/>
    <property type="evidence" value="ECO:0007669"/>
    <property type="project" value="UniProtKB-UniRule"/>
</dbReference>
<keyword evidence="10 19" id="KW-0812">Transmembrane</keyword>
<keyword evidence="11 19" id="KW-0460">Magnesium</keyword>
<feature type="transmembrane region" description="Helical" evidence="19">
    <location>
        <begin position="105"/>
        <end position="124"/>
    </location>
</feature>
<dbReference type="NCBIfam" id="TIGR00317">
    <property type="entry name" value="cobS"/>
    <property type="match status" value="1"/>
</dbReference>
<evidence type="ECO:0000256" key="12">
    <source>
        <dbReference type="ARBA" id="ARBA00022989"/>
    </source>
</evidence>
<comment type="catalytic activity">
    <reaction evidence="17 19">
        <text>alpha-ribazole + adenosylcob(III)inamide-GDP = adenosylcob(III)alamin + GMP + H(+)</text>
        <dbReference type="Rhea" id="RHEA:16049"/>
        <dbReference type="ChEBI" id="CHEBI:10329"/>
        <dbReference type="ChEBI" id="CHEBI:15378"/>
        <dbReference type="ChEBI" id="CHEBI:18408"/>
        <dbReference type="ChEBI" id="CHEBI:58115"/>
        <dbReference type="ChEBI" id="CHEBI:60487"/>
        <dbReference type="EC" id="2.7.8.26"/>
    </reaction>
</comment>
<feature type="transmembrane region" description="Helical" evidence="19">
    <location>
        <begin position="61"/>
        <end position="84"/>
    </location>
</feature>
<dbReference type="AlphaFoldDB" id="A0A7Z0S458"/>
<dbReference type="EMBL" id="JACBXX010000022">
    <property type="protein sequence ID" value="NYS95627.1"/>
    <property type="molecule type" value="Genomic_DNA"/>
</dbReference>
<evidence type="ECO:0000256" key="14">
    <source>
        <dbReference type="ARBA" id="ARBA00025228"/>
    </source>
</evidence>
<feature type="transmembrane region" description="Helical" evidence="19">
    <location>
        <begin position="223"/>
        <end position="239"/>
    </location>
</feature>
<evidence type="ECO:0000256" key="17">
    <source>
        <dbReference type="ARBA" id="ARBA00048623"/>
    </source>
</evidence>
<feature type="transmembrane region" description="Helical" evidence="19">
    <location>
        <begin position="130"/>
        <end position="151"/>
    </location>
</feature>
<sequence length="240" mass="26725">MIRSLLIYTQFFTRIPVPLTIDLSYIRTGVPFLSLFGLLLGCLWSSLFLLLTSVLPSSLSLVVLLFFDVLLTGGFHMDALADTADGLFSSRKPERMLEIMKDSRMGTNGVLALIFFYLLFVAAFWEQKFIDWQVLLMLATISKAGLAIQVWKLRDARAHTGSGNFFQGAKGHHIVLAQALPIGLSFYFFQNKGLIAYASFLVGALLYRRFVYRKIGGQTGDTLGAYALLGQLCYLLGLVI</sequence>
<comment type="pathway">
    <text evidence="3 19">Cofactor biosynthesis; adenosylcobalamin biosynthesis; adenosylcobalamin from cob(II)yrinate a,c-diamide: step 7/7.</text>
</comment>
<evidence type="ECO:0000256" key="15">
    <source>
        <dbReference type="ARBA" id="ARBA00032605"/>
    </source>
</evidence>
<comment type="subcellular location">
    <subcellularLocation>
        <location evidence="2 19">Cell membrane</location>
        <topology evidence="2 19">Multi-pass membrane protein</topology>
    </subcellularLocation>
</comment>
<evidence type="ECO:0000256" key="2">
    <source>
        <dbReference type="ARBA" id="ARBA00004651"/>
    </source>
</evidence>
<evidence type="ECO:0000313" key="23">
    <source>
        <dbReference type="Proteomes" id="UP000589521"/>
    </source>
</evidence>